<name>U2F9K6_9EURY</name>
<reference evidence="1 2" key="2">
    <citation type="journal article" date="2013" name="PLoS ONE">
        <title>INDIGO - INtegrated Data Warehouse of MIcrobial GenOmes with Examples from the Red Sea Extremophiles.</title>
        <authorList>
            <person name="Alam I."/>
            <person name="Antunes A."/>
            <person name="Kamau A.A."/>
            <person name="Ba Alawi W."/>
            <person name="Kalkatawi M."/>
            <person name="Stingl U."/>
            <person name="Bajic V.B."/>
        </authorList>
    </citation>
    <scope>NUCLEOTIDE SEQUENCE [LARGE SCALE GENOMIC DNA]</scope>
    <source>
        <strain evidence="1 2">SARL4B</strain>
    </source>
</reference>
<reference evidence="1 2" key="1">
    <citation type="journal article" date="2011" name="J. Bacteriol.">
        <title>Genome sequence of Halorhabdus tiamatea, the first archaeon isolated from a deep-sea anoxic brine lake.</title>
        <authorList>
            <person name="Antunes A."/>
            <person name="Alam I."/>
            <person name="Bajic V.B."/>
            <person name="Stingl U."/>
        </authorList>
    </citation>
    <scope>NUCLEOTIDE SEQUENCE [LARGE SCALE GENOMIC DNA]</scope>
    <source>
        <strain evidence="1 2">SARL4B</strain>
    </source>
</reference>
<dbReference type="Gene3D" id="2.30.30.110">
    <property type="match status" value="1"/>
</dbReference>
<proteinExistence type="predicted"/>
<comment type="caution">
    <text evidence="1">The sequence shown here is derived from an EMBL/GenBank/DDBJ whole genome shotgun (WGS) entry which is preliminary data.</text>
</comment>
<dbReference type="EMBL" id="AFNT02000042">
    <property type="protein sequence ID" value="ERJ05179.1"/>
    <property type="molecule type" value="Genomic_DNA"/>
</dbReference>
<evidence type="ECO:0000313" key="2">
    <source>
        <dbReference type="Proteomes" id="UP000003861"/>
    </source>
</evidence>
<dbReference type="SUPFAM" id="SSF50118">
    <property type="entry name" value="Cell growth inhibitor/plasmid maintenance toxic component"/>
    <property type="match status" value="1"/>
</dbReference>
<sequence>MTERQYARGTVVKGPDLLGSHEYRPYVCLSTDTPPFRDEEAVYAVVTTTRRSAAIPLADTDFTSGGLPRESYVNPWVLVTIKHADIHEIEGQLVADTVEQIAREAATHLGELD</sequence>
<protein>
    <submittedName>
        <fullName evidence="1">PemK-like protein</fullName>
    </submittedName>
</protein>
<accession>U2F9K6</accession>
<dbReference type="RefSeq" id="WP_008526783.1">
    <property type="nucleotide sequence ID" value="NC_021921.1"/>
</dbReference>
<dbReference type="Proteomes" id="UP000003861">
    <property type="component" value="Unassembled WGS sequence"/>
</dbReference>
<dbReference type="eggNOG" id="arCOG03403">
    <property type="taxonomic scope" value="Archaea"/>
</dbReference>
<organism evidence="1 2">
    <name type="scientific">Halorhabdus tiamatea SARL4B</name>
    <dbReference type="NCBI Taxonomy" id="1033806"/>
    <lineage>
        <taxon>Archaea</taxon>
        <taxon>Methanobacteriati</taxon>
        <taxon>Methanobacteriota</taxon>
        <taxon>Stenosarchaea group</taxon>
        <taxon>Halobacteria</taxon>
        <taxon>Halobacteriales</taxon>
        <taxon>Haloarculaceae</taxon>
        <taxon>Halorhabdus</taxon>
    </lineage>
</organism>
<gene>
    <name evidence="1" type="ORF">HLRTI_002849</name>
</gene>
<dbReference type="GeneID" id="23798851"/>
<dbReference type="InterPro" id="IPR011067">
    <property type="entry name" value="Plasmid_toxin/cell-grow_inhib"/>
</dbReference>
<dbReference type="AlphaFoldDB" id="U2F9K6"/>
<evidence type="ECO:0000313" key="1">
    <source>
        <dbReference type="EMBL" id="ERJ05179.1"/>
    </source>
</evidence>
<dbReference type="OrthoDB" id="315488at2157"/>